<dbReference type="Gene3D" id="2.60.40.420">
    <property type="entry name" value="Cupredoxins - blue copper proteins"/>
    <property type="match status" value="1"/>
</dbReference>
<organism evidence="1">
    <name type="scientific">marine sediment metagenome</name>
    <dbReference type="NCBI Taxonomy" id="412755"/>
    <lineage>
        <taxon>unclassified sequences</taxon>
        <taxon>metagenomes</taxon>
        <taxon>ecological metagenomes</taxon>
    </lineage>
</organism>
<accession>A0A0F9QWQ9</accession>
<evidence type="ECO:0000313" key="1">
    <source>
        <dbReference type="EMBL" id="KKN41432.1"/>
    </source>
</evidence>
<dbReference type="EMBL" id="LAZR01001647">
    <property type="protein sequence ID" value="KKN41432.1"/>
    <property type="molecule type" value="Genomic_DNA"/>
</dbReference>
<name>A0A0F9QWQ9_9ZZZZ</name>
<dbReference type="InterPro" id="IPR008972">
    <property type="entry name" value="Cupredoxin"/>
</dbReference>
<proteinExistence type="predicted"/>
<gene>
    <name evidence="1" type="ORF">LCGC14_0723440</name>
</gene>
<comment type="caution">
    <text evidence="1">The sequence shown here is derived from an EMBL/GenBank/DDBJ whole genome shotgun (WGS) entry which is preliminary data.</text>
</comment>
<dbReference type="SUPFAM" id="SSF49503">
    <property type="entry name" value="Cupredoxins"/>
    <property type="match status" value="1"/>
</dbReference>
<dbReference type="InterPro" id="IPR015078">
    <property type="entry name" value="DP-EP"/>
</dbReference>
<protein>
    <submittedName>
        <fullName evidence="1">Uncharacterized protein</fullName>
    </submittedName>
</protein>
<sequence length="131" mass="14228">MLPTLSPFIFHVDIIINDTDEAIITYYQNDKVVSGGGSVVDANSIGLYIIKDHPTNEGITFVGVEFSKVEGSVEPCAKEDFAGALIKGGKAICVFDSNQNIGLTCMRFVVERDGKAYKSPDPQVENDKKPN</sequence>
<reference evidence="1" key="1">
    <citation type="journal article" date="2015" name="Nature">
        <title>Complex archaea that bridge the gap between prokaryotes and eukaryotes.</title>
        <authorList>
            <person name="Spang A."/>
            <person name="Saw J.H."/>
            <person name="Jorgensen S.L."/>
            <person name="Zaremba-Niedzwiedzka K."/>
            <person name="Martijn J."/>
            <person name="Lind A.E."/>
            <person name="van Eijk R."/>
            <person name="Schleper C."/>
            <person name="Guy L."/>
            <person name="Ettema T.J."/>
        </authorList>
    </citation>
    <scope>NUCLEOTIDE SEQUENCE</scope>
</reference>
<dbReference type="Pfam" id="PF08985">
    <property type="entry name" value="DP-EP"/>
    <property type="match status" value="1"/>
</dbReference>
<dbReference type="AlphaFoldDB" id="A0A0F9QWQ9"/>